<organism evidence="2 3">
    <name type="scientific">Halogranum amylolyticum</name>
    <dbReference type="NCBI Taxonomy" id="660520"/>
    <lineage>
        <taxon>Archaea</taxon>
        <taxon>Methanobacteriati</taxon>
        <taxon>Methanobacteriota</taxon>
        <taxon>Stenosarchaea group</taxon>
        <taxon>Halobacteria</taxon>
        <taxon>Halobacteriales</taxon>
        <taxon>Haloferacaceae</taxon>
    </lineage>
</organism>
<accession>A0A1H8WIX5</accession>
<gene>
    <name evidence="2" type="ORF">SAMN04487948_1313</name>
</gene>
<evidence type="ECO:0000256" key="1">
    <source>
        <dbReference type="SAM" id="MobiDB-lite"/>
    </source>
</evidence>
<proteinExistence type="predicted"/>
<dbReference type="Proteomes" id="UP000199126">
    <property type="component" value="Unassembled WGS sequence"/>
</dbReference>
<keyword evidence="3" id="KW-1185">Reference proteome</keyword>
<dbReference type="AlphaFoldDB" id="A0A1H8WIX5"/>
<protein>
    <submittedName>
        <fullName evidence="2">Uncharacterized protein</fullName>
    </submittedName>
</protein>
<dbReference type="EMBL" id="FODV01000031">
    <property type="protein sequence ID" value="SEP27582.1"/>
    <property type="molecule type" value="Genomic_DNA"/>
</dbReference>
<feature type="region of interest" description="Disordered" evidence="1">
    <location>
        <begin position="94"/>
        <end position="113"/>
    </location>
</feature>
<name>A0A1H8WIX5_9EURY</name>
<reference evidence="3" key="1">
    <citation type="submission" date="2016-10" db="EMBL/GenBank/DDBJ databases">
        <authorList>
            <person name="Varghese N."/>
            <person name="Submissions S."/>
        </authorList>
    </citation>
    <scope>NUCLEOTIDE SEQUENCE [LARGE SCALE GENOMIC DNA]</scope>
    <source>
        <strain evidence="3">CGMCC 1.10121</strain>
    </source>
</reference>
<sequence>MSKTQQANDEIHEDQLLNFVVNSLNEEVSLTLAENDKLDVEDIYEVLVGACADETSVSTLCENSKDVPHEYSVLYHLRTRFDLETLEQIGNTSFKKTFSTSPRAGGGPQRPPPAALLWRRRRHGRPLSFPSEAWNDRVPRLRDTLSACKEQTLSWRCCRRSDGAPPAVSSQSFLGSSTALTLTLRPSTLTANSTIASV</sequence>
<evidence type="ECO:0000313" key="3">
    <source>
        <dbReference type="Proteomes" id="UP000199126"/>
    </source>
</evidence>
<evidence type="ECO:0000313" key="2">
    <source>
        <dbReference type="EMBL" id="SEP27582.1"/>
    </source>
</evidence>